<comment type="caution">
    <text evidence="6">The sequence shown here is derived from an EMBL/GenBank/DDBJ whole genome shotgun (WGS) entry which is preliminary data.</text>
</comment>
<dbReference type="SUPFAM" id="SSF52172">
    <property type="entry name" value="CheY-like"/>
    <property type="match status" value="1"/>
</dbReference>
<sequence>MPNRRRPLIYVKASTGERVAYPAFLQDQWDVHEVSHPAAALDLLRKQDFLVGLFHWDGAGADTSTLRFQAELLLDADNRINWVVLLSGVTTSVHQVSRVISSHFYDYHTLPMDPERLSVTLGHAYGMAEIANAYSDSGFVREGESHMVGQSPAMRSLFQTIHKVAAIDLNVMVRGESGTGKELSAQAIHHLSHRAQGPFVAVNCGALPKDLIQAELFGHEKGAFTGADRRKIGRIEAAQNGTLFLDEIGDLPLEMQVNLLRFLQEKTIDRVGGTTPISVDVRVIAATHVNLERAVEEGRFREDLYYRLNVLHLEMPPLRDRGEDIEILAQYFLQQFASKVKPNIKGFSQPALDAIKAHYWPGNVREMVNRVQRAVVMSEGRLVKPKDLGLDQDLPNSILMTLSEARSRAEKEVIEATLAAARNNVSKAARRLDISRVTLYRLMEQHAIDWQGSRDE</sequence>
<dbReference type="Gene3D" id="1.10.10.60">
    <property type="entry name" value="Homeodomain-like"/>
    <property type="match status" value="1"/>
</dbReference>
<dbReference type="PANTHER" id="PTHR32071">
    <property type="entry name" value="TRANSCRIPTIONAL REGULATORY PROTEIN"/>
    <property type="match status" value="1"/>
</dbReference>
<gene>
    <name evidence="6" type="ORF">G3446_13235</name>
</gene>
<dbReference type="PROSITE" id="PS00676">
    <property type="entry name" value="SIGMA54_INTERACT_2"/>
    <property type="match status" value="1"/>
</dbReference>
<dbReference type="GO" id="GO:0043565">
    <property type="term" value="F:sequence-specific DNA binding"/>
    <property type="evidence" value="ECO:0007669"/>
    <property type="project" value="InterPro"/>
</dbReference>
<dbReference type="EMBL" id="JAAIJQ010000036">
    <property type="protein sequence ID" value="NEV62842.1"/>
    <property type="molecule type" value="Genomic_DNA"/>
</dbReference>
<evidence type="ECO:0000259" key="5">
    <source>
        <dbReference type="PROSITE" id="PS50045"/>
    </source>
</evidence>
<dbReference type="InterPro" id="IPR058031">
    <property type="entry name" value="AAA_lid_NorR"/>
</dbReference>
<evidence type="ECO:0000313" key="7">
    <source>
        <dbReference type="Proteomes" id="UP000483379"/>
    </source>
</evidence>
<dbReference type="SMART" id="SM00382">
    <property type="entry name" value="AAA"/>
    <property type="match status" value="1"/>
</dbReference>
<feature type="domain" description="Sigma-54 factor interaction" evidence="5">
    <location>
        <begin position="147"/>
        <end position="376"/>
    </location>
</feature>
<dbReference type="InterPro" id="IPR002078">
    <property type="entry name" value="Sigma_54_int"/>
</dbReference>
<dbReference type="InterPro" id="IPR045343">
    <property type="entry name" value="VpsR"/>
</dbReference>
<dbReference type="Pfam" id="PF25601">
    <property type="entry name" value="AAA_lid_14"/>
    <property type="match status" value="1"/>
</dbReference>
<dbReference type="InterPro" id="IPR003593">
    <property type="entry name" value="AAA+_ATPase"/>
</dbReference>
<dbReference type="PRINTS" id="PR01590">
    <property type="entry name" value="HTHFIS"/>
</dbReference>
<evidence type="ECO:0000256" key="3">
    <source>
        <dbReference type="ARBA" id="ARBA00023015"/>
    </source>
</evidence>
<dbReference type="Gene3D" id="3.40.50.300">
    <property type="entry name" value="P-loop containing nucleotide triphosphate hydrolases"/>
    <property type="match status" value="1"/>
</dbReference>
<dbReference type="InterPro" id="IPR025943">
    <property type="entry name" value="Sigma_54_int_dom_ATP-bd_2"/>
</dbReference>
<keyword evidence="4" id="KW-0804">Transcription</keyword>
<protein>
    <submittedName>
        <fullName evidence="6">Sigma-54-dependent Fis family transcriptional regulator</fullName>
    </submittedName>
</protein>
<keyword evidence="2" id="KW-0067">ATP-binding</keyword>
<dbReference type="Gene3D" id="1.10.8.60">
    <property type="match status" value="1"/>
</dbReference>
<dbReference type="PANTHER" id="PTHR32071:SF120">
    <property type="entry name" value="TRANSCRIPTIONAL REGULATOR-RELATED"/>
    <property type="match status" value="1"/>
</dbReference>
<evidence type="ECO:0000256" key="2">
    <source>
        <dbReference type="ARBA" id="ARBA00022840"/>
    </source>
</evidence>
<reference evidence="6 7" key="1">
    <citation type="submission" date="2020-02" db="EMBL/GenBank/DDBJ databases">
        <title>Genome sequences of Thiorhodococcus mannitoliphagus and Thiorhodococcus minor, purple sulfur photosynthetic bacteria in the gammaproteobacterial family, Chromatiaceae.</title>
        <authorList>
            <person name="Aviles F.A."/>
            <person name="Meyer T.E."/>
            <person name="Kyndt J.A."/>
        </authorList>
    </citation>
    <scope>NUCLEOTIDE SEQUENCE [LARGE SCALE GENOMIC DNA]</scope>
    <source>
        <strain evidence="6 7">DSM 11518</strain>
    </source>
</reference>
<dbReference type="InterPro" id="IPR009057">
    <property type="entry name" value="Homeodomain-like_sf"/>
</dbReference>
<dbReference type="AlphaFoldDB" id="A0A6M0JZF0"/>
<dbReference type="SUPFAM" id="SSF46689">
    <property type="entry name" value="Homeodomain-like"/>
    <property type="match status" value="1"/>
</dbReference>
<keyword evidence="3" id="KW-0805">Transcription regulation</keyword>
<dbReference type="InterPro" id="IPR011006">
    <property type="entry name" value="CheY-like_superfamily"/>
</dbReference>
<accession>A0A6M0JZF0</accession>
<dbReference type="FunFam" id="3.40.50.300:FF:000006">
    <property type="entry name" value="DNA-binding transcriptional regulator NtrC"/>
    <property type="match status" value="1"/>
</dbReference>
<dbReference type="CDD" id="cd00009">
    <property type="entry name" value="AAA"/>
    <property type="match status" value="1"/>
</dbReference>
<dbReference type="InterPro" id="IPR002197">
    <property type="entry name" value="HTH_Fis"/>
</dbReference>
<evidence type="ECO:0000313" key="6">
    <source>
        <dbReference type="EMBL" id="NEV62842.1"/>
    </source>
</evidence>
<proteinExistence type="predicted"/>
<dbReference type="PROSITE" id="PS50045">
    <property type="entry name" value="SIGMA54_INTERACT_4"/>
    <property type="match status" value="1"/>
</dbReference>
<dbReference type="Pfam" id="PF00158">
    <property type="entry name" value="Sigma54_activat"/>
    <property type="match status" value="1"/>
</dbReference>
<organism evidence="6 7">
    <name type="scientific">Thiorhodococcus minor</name>
    <dbReference type="NCBI Taxonomy" id="57489"/>
    <lineage>
        <taxon>Bacteria</taxon>
        <taxon>Pseudomonadati</taxon>
        <taxon>Pseudomonadota</taxon>
        <taxon>Gammaproteobacteria</taxon>
        <taxon>Chromatiales</taxon>
        <taxon>Chromatiaceae</taxon>
        <taxon>Thiorhodococcus</taxon>
    </lineage>
</organism>
<keyword evidence="1" id="KW-0547">Nucleotide-binding</keyword>
<dbReference type="RefSeq" id="WP_164453309.1">
    <property type="nucleotide sequence ID" value="NZ_JAAIJQ010000036.1"/>
</dbReference>
<dbReference type="Pfam" id="PF20161">
    <property type="entry name" value="VpsR"/>
    <property type="match status" value="1"/>
</dbReference>
<name>A0A6M0JZF0_9GAMM</name>
<evidence type="ECO:0000256" key="1">
    <source>
        <dbReference type="ARBA" id="ARBA00022741"/>
    </source>
</evidence>
<keyword evidence="7" id="KW-1185">Reference proteome</keyword>
<dbReference type="InterPro" id="IPR027417">
    <property type="entry name" value="P-loop_NTPase"/>
</dbReference>
<dbReference type="Proteomes" id="UP000483379">
    <property type="component" value="Unassembled WGS sequence"/>
</dbReference>
<dbReference type="GO" id="GO:0006355">
    <property type="term" value="P:regulation of DNA-templated transcription"/>
    <property type="evidence" value="ECO:0007669"/>
    <property type="project" value="InterPro"/>
</dbReference>
<dbReference type="Pfam" id="PF02954">
    <property type="entry name" value="HTH_8"/>
    <property type="match status" value="1"/>
</dbReference>
<evidence type="ECO:0000256" key="4">
    <source>
        <dbReference type="ARBA" id="ARBA00023163"/>
    </source>
</evidence>
<dbReference type="GO" id="GO:0005524">
    <property type="term" value="F:ATP binding"/>
    <property type="evidence" value="ECO:0007669"/>
    <property type="project" value="UniProtKB-KW"/>
</dbReference>
<dbReference type="SUPFAM" id="SSF52540">
    <property type="entry name" value="P-loop containing nucleoside triphosphate hydrolases"/>
    <property type="match status" value="1"/>
</dbReference>